<proteinExistence type="predicted"/>
<keyword evidence="1" id="KW-0472">Membrane</keyword>
<feature type="domain" description="AsmA" evidence="2">
    <location>
        <begin position="184"/>
        <end position="540"/>
    </location>
</feature>
<gene>
    <name evidence="3" type="ORF">GPA27_12730</name>
</gene>
<protein>
    <submittedName>
        <fullName evidence="3">AsmA family protein</fullName>
    </submittedName>
</protein>
<organism evidence="3 4">
    <name type="scientific">Aromatoleum toluolicum</name>
    <dbReference type="NCBI Taxonomy" id="90060"/>
    <lineage>
        <taxon>Bacteria</taxon>
        <taxon>Pseudomonadati</taxon>
        <taxon>Pseudomonadota</taxon>
        <taxon>Betaproteobacteria</taxon>
        <taxon>Rhodocyclales</taxon>
        <taxon>Rhodocyclaceae</taxon>
        <taxon>Aromatoleum</taxon>
    </lineage>
</organism>
<dbReference type="InterPro" id="IPR052894">
    <property type="entry name" value="AsmA-related"/>
</dbReference>
<evidence type="ECO:0000313" key="3">
    <source>
        <dbReference type="EMBL" id="NMF98250.1"/>
    </source>
</evidence>
<sequence>MTLRSSLKWIAGVALALIALTVLFVAVFGWNWLRGSIERTALEKTGRELVIGGDLAIEFGWPHPRLHAGTVTFANPAWAKEKQMVAAEAFEVSIDLPQLMLRNIVLPEVRLRRPVILLEQGSEGRKNWLLDLEQQDEGASIQIDRLMLDEGTLGYDDAAQKTSIRAEVSTSDAGPSEGGLRFSAQGQFKGLPLKASGSGGPVLGLRDERTPYPLKGELSVGRTVVKGEGTITSLLKFSAVDMQLAVSGQNMAQLYPLLGIAVPETGAYATAGHIVRSGETWRYEKFSGRIGASDIAGTVQVVTGGKRPALEADVVSKVLDLADLGPLIGARPGRLEAAREAAPAPSETTAPTPARARVLPDMLFKTERWDTVDAEVTLKAKTIRRAEELPLEDLVTHLSLRDSVLRLDPLDFGIAGGQLNAVITLDGRKDPIAAHAKVKARKILIAKLFPTVKLTKASIGQINGEFDLKGNGDSVRRMLASSNGTLGLVVAGGEISRLMMEQIGLHLWEILELQVRGDERVKLRCAVADFDVKEGIMNSRALIFDTEITTILGTGTIDLGEEKLDLTLNQRTKDTSPVALRSPILIRGSFARPEAGVDKGRVAARALGAALLGMVNPLLALIPLIDAGPGQDSDCAQLVRDARTLSESANK</sequence>
<name>A0ABX1NG41_9RHOO</name>
<dbReference type="PANTHER" id="PTHR30441">
    <property type="entry name" value="DUF748 DOMAIN-CONTAINING PROTEIN"/>
    <property type="match status" value="1"/>
</dbReference>
<accession>A0ABX1NG41</accession>
<dbReference type="InterPro" id="IPR007844">
    <property type="entry name" value="AsmA"/>
</dbReference>
<dbReference type="Proteomes" id="UP000634522">
    <property type="component" value="Unassembled WGS sequence"/>
</dbReference>
<feature type="transmembrane region" description="Helical" evidence="1">
    <location>
        <begin position="12"/>
        <end position="33"/>
    </location>
</feature>
<dbReference type="EMBL" id="WTVS01000024">
    <property type="protein sequence ID" value="NMF98250.1"/>
    <property type="molecule type" value="Genomic_DNA"/>
</dbReference>
<dbReference type="PANTHER" id="PTHR30441:SF9">
    <property type="entry name" value="ASMA FAMILY PROTEIN YHJG"/>
    <property type="match status" value="1"/>
</dbReference>
<dbReference type="RefSeq" id="WP_169141002.1">
    <property type="nucleotide sequence ID" value="NZ_WTVS01000024.1"/>
</dbReference>
<comment type="caution">
    <text evidence="3">The sequence shown here is derived from an EMBL/GenBank/DDBJ whole genome shotgun (WGS) entry which is preliminary data.</text>
</comment>
<keyword evidence="1" id="KW-0812">Transmembrane</keyword>
<reference evidence="3 4" key="1">
    <citation type="submission" date="2019-12" db="EMBL/GenBank/DDBJ databases">
        <title>Comparative genomics gives insights into the taxonomy of the Azoarcus-Aromatoleum group and reveals separate origins of nif in the plant-associated Azoarcus and non-plant-associated Aromatoleum sub-groups.</title>
        <authorList>
            <person name="Lafos M."/>
            <person name="Maluk M."/>
            <person name="Batista M."/>
            <person name="Junghare M."/>
            <person name="Carmona M."/>
            <person name="Faoro H."/>
            <person name="Cruz L.M."/>
            <person name="Battistoni F."/>
            <person name="De Souza E."/>
            <person name="Pedrosa F."/>
            <person name="Chen W.-M."/>
            <person name="Poole P.S."/>
            <person name="Dixon R.A."/>
            <person name="James E.K."/>
        </authorList>
    </citation>
    <scope>NUCLEOTIDE SEQUENCE [LARGE SCALE GENOMIC DNA]</scope>
    <source>
        <strain evidence="3 4">T</strain>
    </source>
</reference>
<evidence type="ECO:0000259" key="2">
    <source>
        <dbReference type="Pfam" id="PF05170"/>
    </source>
</evidence>
<evidence type="ECO:0000313" key="4">
    <source>
        <dbReference type="Proteomes" id="UP000634522"/>
    </source>
</evidence>
<keyword evidence="4" id="KW-1185">Reference proteome</keyword>
<evidence type="ECO:0000256" key="1">
    <source>
        <dbReference type="SAM" id="Phobius"/>
    </source>
</evidence>
<keyword evidence="1" id="KW-1133">Transmembrane helix</keyword>
<dbReference type="Pfam" id="PF05170">
    <property type="entry name" value="AsmA"/>
    <property type="match status" value="1"/>
</dbReference>